<organism evidence="8 9">
    <name type="scientific">Flavilitoribacter nigricans (strain ATCC 23147 / DSM 23189 / NBRC 102662 / NCIMB 1420 / SS-2)</name>
    <name type="common">Lewinella nigricans</name>
    <dbReference type="NCBI Taxonomy" id="1122177"/>
    <lineage>
        <taxon>Bacteria</taxon>
        <taxon>Pseudomonadati</taxon>
        <taxon>Bacteroidota</taxon>
        <taxon>Saprospiria</taxon>
        <taxon>Saprospirales</taxon>
        <taxon>Lewinellaceae</taxon>
        <taxon>Flavilitoribacter</taxon>
    </lineage>
</organism>
<gene>
    <name evidence="8" type="ORF">CRP01_38245</name>
</gene>
<dbReference type="SMART" id="SM00861">
    <property type="entry name" value="Transket_pyr"/>
    <property type="match status" value="1"/>
</dbReference>
<dbReference type="Gene3D" id="3.40.50.920">
    <property type="match status" value="1"/>
</dbReference>
<dbReference type="GO" id="GO:0007584">
    <property type="term" value="P:response to nutrient"/>
    <property type="evidence" value="ECO:0007669"/>
    <property type="project" value="TreeGrafter"/>
</dbReference>
<keyword evidence="5" id="KW-0786">Thiamine pyrophosphate</keyword>
<dbReference type="RefSeq" id="WP_099155382.1">
    <property type="nucleotide sequence ID" value="NZ_PDUD01000060.1"/>
</dbReference>
<dbReference type="PANTHER" id="PTHR42980:SF1">
    <property type="entry name" value="2-OXOISOVALERATE DEHYDROGENASE SUBUNIT BETA, MITOCHONDRIAL"/>
    <property type="match status" value="1"/>
</dbReference>
<dbReference type="SUPFAM" id="SSF52922">
    <property type="entry name" value="TK C-terminal domain-like"/>
    <property type="match status" value="1"/>
</dbReference>
<comment type="cofactor">
    <cofactor evidence="1">
        <name>thiamine diphosphate</name>
        <dbReference type="ChEBI" id="CHEBI:58937"/>
    </cofactor>
</comment>
<sequence length="804" mass="91123">MSEEKSTSAKTSSRPSTKGGPDKSTILRDFRICCISREVSILARREVLTGKAKFGITGDGKEVPQVVMAHFFQKGDFRSGYYRDQTLMLALELCTIEDLFAQLYADPLHDPFSGGRQMNSHFATPLLNEHGEWLTHTDRRNVSSDISSTAGQMARALGLAHASKKYRELPDVDPEEQFSKQGQEVVFCTIGDASTSEGVFWETINAAGVTQVPLAVSVWDDGYGISVPKRYQTTKESISTILEGFRAGEDSNGWDIYTARGWDYAALWEMYAKGIEKTRRTHRPALFHVDEITQPQGHSTSGSHERYKSKERLQWEKEKDGIRQLEHWIIASEWATQEELEQIRREARKEVRAARDRAWSTYNQPSKQAVTELKALYEKIPDLHPEVEQLRKQLQRLAHPFISEVVKNARQLSFQLAGQDLPVGEELKAWIESQQQKNHRFYSDHLYDQTETSALRVPVVPAVYSDQPELKNGYEILNQFFKEIFARDTRLLAFGEDVGQIGDVNQGFAGLQKRFGKERVFDTGIREWTIVGQAIGLAMRGFRPIAEIQYLDYLVYGLQPLMDDLATLRWRSNGRQMAPAIIRTRGHRLEGVWHTGSPLGMILNALRGMYVLVPRDMTRAAGMYNTLLQSNDPALLIECLNGYRLKEEVPENLSEFTVPLGVPEVLEDGTDLTLVTYGSSVRVAREGIRLLENKGISVELIDVQTLLPFDLEHRILSSLQKTNRILFLDEDVPGGATAYMLQQVLEVQGGYRYLDSPAKTLTARAHRSPYGSDGDYYSKPNAEDVFETVYNMIREADPRRLPAL</sequence>
<proteinExistence type="predicted"/>
<name>A0A2D0MY96_FLAN2</name>
<evidence type="ECO:0000256" key="2">
    <source>
        <dbReference type="ARBA" id="ARBA00003906"/>
    </source>
</evidence>
<evidence type="ECO:0000256" key="6">
    <source>
        <dbReference type="SAM" id="MobiDB-lite"/>
    </source>
</evidence>
<dbReference type="InterPro" id="IPR005475">
    <property type="entry name" value="Transketolase-like_Pyr-bd"/>
</dbReference>
<evidence type="ECO:0000259" key="7">
    <source>
        <dbReference type="SMART" id="SM00861"/>
    </source>
</evidence>
<dbReference type="Pfam" id="PF00676">
    <property type="entry name" value="E1_dh"/>
    <property type="match status" value="1"/>
</dbReference>
<dbReference type="InterPro" id="IPR001017">
    <property type="entry name" value="DH_E1"/>
</dbReference>
<dbReference type="Pfam" id="PF02780">
    <property type="entry name" value="Transketolase_C"/>
    <property type="match status" value="1"/>
</dbReference>
<evidence type="ECO:0000313" key="9">
    <source>
        <dbReference type="Proteomes" id="UP000223913"/>
    </source>
</evidence>
<comment type="caution">
    <text evidence="8">The sequence shown here is derived from an EMBL/GenBank/DDBJ whole genome shotgun (WGS) entry which is preliminary data.</text>
</comment>
<dbReference type="EC" id="1.2.4.4" evidence="3"/>
<evidence type="ECO:0000256" key="3">
    <source>
        <dbReference type="ARBA" id="ARBA00012277"/>
    </source>
</evidence>
<dbReference type="GO" id="GO:0003863">
    <property type="term" value="F:branched-chain 2-oxo acid dehydrogenase activity"/>
    <property type="evidence" value="ECO:0007669"/>
    <property type="project" value="UniProtKB-EC"/>
</dbReference>
<keyword evidence="4" id="KW-0560">Oxidoreductase</keyword>
<evidence type="ECO:0000256" key="1">
    <source>
        <dbReference type="ARBA" id="ARBA00001964"/>
    </source>
</evidence>
<feature type="region of interest" description="Disordered" evidence="6">
    <location>
        <begin position="1"/>
        <end position="23"/>
    </location>
</feature>
<dbReference type="PANTHER" id="PTHR42980">
    <property type="entry name" value="2-OXOISOVALERATE DEHYDROGENASE SUBUNIT BETA-RELATED"/>
    <property type="match status" value="1"/>
</dbReference>
<dbReference type="SUPFAM" id="SSF52518">
    <property type="entry name" value="Thiamin diphosphate-binding fold (THDP-binding)"/>
    <property type="match status" value="2"/>
</dbReference>
<evidence type="ECO:0000256" key="5">
    <source>
        <dbReference type="ARBA" id="ARBA00023052"/>
    </source>
</evidence>
<evidence type="ECO:0000313" key="8">
    <source>
        <dbReference type="EMBL" id="PHN01187.1"/>
    </source>
</evidence>
<feature type="domain" description="Transketolase-like pyrimidine-binding" evidence="7">
    <location>
        <begin position="471"/>
        <end position="645"/>
    </location>
</feature>
<dbReference type="CDD" id="cd02000">
    <property type="entry name" value="TPP_E1_PDC_ADC_BCADC"/>
    <property type="match status" value="1"/>
</dbReference>
<dbReference type="InterPro" id="IPR033248">
    <property type="entry name" value="Transketolase_C"/>
</dbReference>
<dbReference type="InterPro" id="IPR029061">
    <property type="entry name" value="THDP-binding"/>
</dbReference>
<dbReference type="EMBL" id="PDUD01000060">
    <property type="protein sequence ID" value="PHN01187.1"/>
    <property type="molecule type" value="Genomic_DNA"/>
</dbReference>
<dbReference type="Proteomes" id="UP000223913">
    <property type="component" value="Unassembled WGS sequence"/>
</dbReference>
<comment type="function">
    <text evidence="2">E1 component of the 2-oxoglutarate dehydrogenase (OGDH) complex which catalyzes the decarboxylation of 2-oxoglutarate, the first step in the conversion of 2-oxoglutarate to succinyl-CoA and CO(2).</text>
</comment>
<evidence type="ECO:0000256" key="4">
    <source>
        <dbReference type="ARBA" id="ARBA00023002"/>
    </source>
</evidence>
<accession>A0A2D0MY96</accession>
<dbReference type="OrthoDB" id="9769337at2"/>
<protein>
    <recommendedName>
        <fullName evidence="3">3-methyl-2-oxobutanoate dehydrogenase (2-methylpropanoyl-transferring)</fullName>
        <ecNumber evidence="3">1.2.4.4</ecNumber>
    </recommendedName>
</protein>
<reference evidence="8 9" key="1">
    <citation type="submission" date="2017-10" db="EMBL/GenBank/DDBJ databases">
        <title>The draft genome sequence of Lewinella nigricans NBRC 102662.</title>
        <authorList>
            <person name="Wang K."/>
        </authorList>
    </citation>
    <scope>NUCLEOTIDE SEQUENCE [LARGE SCALE GENOMIC DNA]</scope>
    <source>
        <strain evidence="8 9">NBRC 102662</strain>
    </source>
</reference>
<keyword evidence="9" id="KW-1185">Reference proteome</keyword>
<dbReference type="InterPro" id="IPR009014">
    <property type="entry name" value="Transketo_C/PFOR_II"/>
</dbReference>
<dbReference type="Gene3D" id="3.40.50.970">
    <property type="match status" value="2"/>
</dbReference>
<dbReference type="AlphaFoldDB" id="A0A2D0MY96"/>
<dbReference type="Pfam" id="PF02779">
    <property type="entry name" value="Transket_pyr"/>
    <property type="match status" value="1"/>
</dbReference>
<dbReference type="GO" id="GO:0009083">
    <property type="term" value="P:branched-chain amino acid catabolic process"/>
    <property type="evidence" value="ECO:0007669"/>
    <property type="project" value="TreeGrafter"/>
</dbReference>